<dbReference type="AlphaFoldDB" id="A0A6J5F969"/>
<evidence type="ECO:0000313" key="2">
    <source>
        <dbReference type="Proteomes" id="UP000494363"/>
    </source>
</evidence>
<proteinExistence type="predicted"/>
<accession>A0A6J5F969</accession>
<sequence>MNPFERLMFIRQLRDRPPYSHDVLPRYRNFSPFAGRHDWAPPFPAVHAA</sequence>
<gene>
    <name evidence="1" type="ORF">LMG29542_08406</name>
</gene>
<dbReference type="Proteomes" id="UP000494363">
    <property type="component" value="Unassembled WGS sequence"/>
</dbReference>
<name>A0A6J5F969_9BURK</name>
<organism evidence="1 2">
    <name type="scientific">Paraburkholderia humisilvae</name>
    <dbReference type="NCBI Taxonomy" id="627669"/>
    <lineage>
        <taxon>Bacteria</taxon>
        <taxon>Pseudomonadati</taxon>
        <taxon>Pseudomonadota</taxon>
        <taxon>Betaproteobacteria</taxon>
        <taxon>Burkholderiales</taxon>
        <taxon>Burkholderiaceae</taxon>
        <taxon>Paraburkholderia</taxon>
    </lineage>
</organism>
<protein>
    <submittedName>
        <fullName evidence="1">Uncharacterized protein</fullName>
    </submittedName>
</protein>
<dbReference type="EMBL" id="CADIKH010000234">
    <property type="protein sequence ID" value="CAB3775024.1"/>
    <property type="molecule type" value="Genomic_DNA"/>
</dbReference>
<evidence type="ECO:0000313" key="1">
    <source>
        <dbReference type="EMBL" id="CAB3775024.1"/>
    </source>
</evidence>
<reference evidence="1 2" key="1">
    <citation type="submission" date="2020-04" db="EMBL/GenBank/DDBJ databases">
        <authorList>
            <person name="De Canck E."/>
        </authorList>
    </citation>
    <scope>NUCLEOTIDE SEQUENCE [LARGE SCALE GENOMIC DNA]</scope>
    <source>
        <strain evidence="1 2">LMG 29542</strain>
    </source>
</reference>
<keyword evidence="2" id="KW-1185">Reference proteome</keyword>